<reference evidence="2 3" key="1">
    <citation type="journal article" date="2019" name="ACS Chem. Biol.">
        <title>Identification and Mobilization of a Cryptic Antibiotic Biosynthesis Gene Locus from a Human-Pathogenic Nocardia Isolate.</title>
        <authorList>
            <person name="Herisse M."/>
            <person name="Ishida K."/>
            <person name="Porter J.L."/>
            <person name="Howden B."/>
            <person name="Hertweck C."/>
            <person name="Stinear T.P."/>
            <person name="Pidot S.J."/>
        </authorList>
    </citation>
    <scope>NUCLEOTIDE SEQUENCE [LARGE SCALE GENOMIC DNA]</scope>
    <source>
        <strain evidence="2 3">AUSMDU00024985</strain>
    </source>
</reference>
<feature type="region of interest" description="Disordered" evidence="1">
    <location>
        <begin position="25"/>
        <end position="53"/>
    </location>
</feature>
<dbReference type="Proteomes" id="UP000501705">
    <property type="component" value="Chromosome"/>
</dbReference>
<dbReference type="EMBL" id="CP046171">
    <property type="protein sequence ID" value="QIS05257.1"/>
    <property type="molecule type" value="Genomic_DNA"/>
</dbReference>
<evidence type="ECO:0000313" key="3">
    <source>
        <dbReference type="Proteomes" id="UP000501705"/>
    </source>
</evidence>
<sequence>MSAVTVALLVGFVCCALLIRALRSQGDEAEPGHAAERDRVRSLQGAQAGPLDA</sequence>
<gene>
    <name evidence="2" type="ORF">F5X71_25700</name>
</gene>
<dbReference type="AlphaFoldDB" id="A0A6G9XWL3"/>
<evidence type="ECO:0000256" key="1">
    <source>
        <dbReference type="SAM" id="MobiDB-lite"/>
    </source>
</evidence>
<organism evidence="2 3">
    <name type="scientific">Nocardia brasiliensis</name>
    <dbReference type="NCBI Taxonomy" id="37326"/>
    <lineage>
        <taxon>Bacteria</taxon>
        <taxon>Bacillati</taxon>
        <taxon>Actinomycetota</taxon>
        <taxon>Actinomycetes</taxon>
        <taxon>Mycobacteriales</taxon>
        <taxon>Nocardiaceae</taxon>
        <taxon>Nocardia</taxon>
    </lineage>
</organism>
<proteinExistence type="predicted"/>
<accession>A0A6G9XWL3</accession>
<protein>
    <submittedName>
        <fullName evidence="2">Uncharacterized protein</fullName>
    </submittedName>
</protein>
<dbReference type="RefSeq" id="WP_167464344.1">
    <property type="nucleotide sequence ID" value="NZ_CP046171.1"/>
</dbReference>
<feature type="compositionally biased region" description="Basic and acidic residues" evidence="1">
    <location>
        <begin position="30"/>
        <end position="41"/>
    </location>
</feature>
<name>A0A6G9XWL3_NOCBR</name>
<evidence type="ECO:0000313" key="2">
    <source>
        <dbReference type="EMBL" id="QIS05257.1"/>
    </source>
</evidence>